<dbReference type="Pfam" id="PF22124">
    <property type="entry name" value="Glyco_hydro_95_cat"/>
    <property type="match status" value="1"/>
</dbReference>
<dbReference type="Pfam" id="PF21307">
    <property type="entry name" value="Glyco_hydro_95_C"/>
    <property type="match status" value="1"/>
</dbReference>
<feature type="domain" description="Glycosyl hydrolase family 95 N-terminal" evidence="1">
    <location>
        <begin position="533"/>
        <end position="818"/>
    </location>
</feature>
<dbReference type="InterPro" id="IPR054363">
    <property type="entry name" value="GH95_cat"/>
</dbReference>
<keyword evidence="5" id="KW-1185">Reference proteome</keyword>
<evidence type="ECO:0000259" key="3">
    <source>
        <dbReference type="Pfam" id="PF22124"/>
    </source>
</evidence>
<protein>
    <submittedName>
        <fullName evidence="4">Uncharacterized protein</fullName>
    </submittedName>
</protein>
<accession>A0A4P1RL94</accession>
<dbReference type="PANTHER" id="PTHR31084:SF0">
    <property type="entry name" value="ALPHA-L-FUCOSIDASE 2"/>
    <property type="match status" value="1"/>
</dbReference>
<dbReference type="Pfam" id="PF14498">
    <property type="entry name" value="Glyco_hyd_65N_2"/>
    <property type="match status" value="1"/>
</dbReference>
<dbReference type="Gramene" id="OIW12875">
    <property type="protein sequence ID" value="OIW12875"/>
    <property type="gene ID" value="TanjilG_24808"/>
</dbReference>
<dbReference type="PANTHER" id="PTHR31084">
    <property type="entry name" value="ALPHA-L-FUCOSIDASE 2"/>
    <property type="match status" value="1"/>
</dbReference>
<dbReference type="STRING" id="3871.A0A4P1RL94"/>
<feature type="domain" description="Alpha fucosidase A-like C-terminal" evidence="2">
    <location>
        <begin position="1285"/>
        <end position="1338"/>
    </location>
</feature>
<dbReference type="GO" id="GO:0004560">
    <property type="term" value="F:alpha-L-fucosidase activity"/>
    <property type="evidence" value="ECO:0007669"/>
    <property type="project" value="TreeGrafter"/>
</dbReference>
<dbReference type="GO" id="GO:0005975">
    <property type="term" value="P:carbohydrate metabolic process"/>
    <property type="evidence" value="ECO:0007669"/>
    <property type="project" value="InterPro"/>
</dbReference>
<evidence type="ECO:0000259" key="2">
    <source>
        <dbReference type="Pfam" id="PF21307"/>
    </source>
</evidence>
<name>A0A4P1RL94_LUPAN</name>
<sequence>MDIWSWISALPNLVEWDESDSPPIFELANSAPSQENSTRSIHLKAERTSGSESEAVVTFSICLQGFHPFNAQKPLWVSDKCHLSSQNPFLPLLLQLIQEIISNSPTAHDSTCPRSQLQKLKPEPIAWIMDSHTPESLSTFFNLVFIMRLFWLCVCDAPSEAGSLYFQSLFAPAVETASLKLASVLRTFFVTVGIDTELCFMRTLGYIMAKWCIIRELGVGLQTLVAASPRKNPKFSYAAEAHGLWVLKGYAPVMTMKLARSNGQKSQFPSIDPKETILRYALAHQQLEAHVQLDYTVDFYDGFIHVRARVDNIRIHVARLGFNQNDDVEFVEEKHFPSRVRVWVGPEIGATYVGGLSLGRSTENNEKEVEIEKIVKGNFEKLQVAKVKARSLRRTRTKSWRMDQDAEGNAAIFDAVLHDNATGQEVVTWKPTGQTGDESVNGMRGRYVGANRPFTKNGSVVIAGDEYGEEVGWKLNRDMEGSVLKWRIGVAFPFAKEDVERVQFVQKQHRWKPSLLNAVDYDDDGESARPLKITFSGPAKNWTDAIPIGNGRLGAMVWGGVASEILQLNEDTLWTGTPGDYTNKNAPEALAEVRKLVDDSKYPEATAAAVKLSGEPSDVYQLLGDIKLEFGDSHLAYSKESYRRELDLDKATAKVKYSVGDVEFTREHFVSNPDQVIVTRISASKSGSLSFTVSLDSKLHHNFKVSGKNQVIMEGSCRGHRMQPRVDSSGHRIWLNVYSRDNLNGVSSSDNLKGLNSSDISNGADSSNFPKGIQFSAVLDIQISNDKGVIHVLDDNKLRIEGSDWAVLLLTASSSFDGPFTKPEDSKKDPTSESISKMKSVKQLSYADLYARHLNDYQNLFHRVSLHLSKSSKTVPEKSVLGNRKLISSQTNISHMGGVDSVPTSARVKSFQTDEDPSFVELMFQYGRYLLISSSRPGTQVSNLQGIWNKDVEPAWDGAPHLNINLQMNYWPSLTCNLHECQEPLLDYISSLSVTGGKTAKVNYGANGWVAHQVSDIWAKTSADRGEAVWALWPMGGAWLCTHLWEHYTYTMDKDFLKNKAYPLLEGCTSFLLDWLIEGRGGLLETNPSTSPEHMFTAPDQKPASVSYSSTMDISIVKEVFSSILSAAEVLGRRGDAIIKRVIESQAKLPPTRISSDGSIMEWAEDFMDPDIHHRHVSHLFGLFPGHTISLEQTPDLFKAVNSSLIKRGDEGPGWSTTWKASLWAHLHNSEHAYRMIKHLINLVDPDHESDYEGGVYSNLFTAHPPFQIDANFGFSAAIAEMLVQSTMKDLNLLPALPKDKWPYGCVKGLKARGGVTVNMCWKEGDLVETGLWSENQNIQLRLHYRGIMVLADLLPGRVYTYNNMLKCVNTYNLADVNP</sequence>
<dbReference type="InterPro" id="IPR012341">
    <property type="entry name" value="6hp_glycosidase-like_sf"/>
</dbReference>
<evidence type="ECO:0000259" key="1">
    <source>
        <dbReference type="Pfam" id="PF14498"/>
    </source>
</evidence>
<evidence type="ECO:0000313" key="5">
    <source>
        <dbReference type="Proteomes" id="UP000188354"/>
    </source>
</evidence>
<dbReference type="Gene3D" id="1.50.10.10">
    <property type="match status" value="1"/>
</dbReference>
<feature type="domain" description="Glycosyl hydrolase family 95 catalytic" evidence="3">
    <location>
        <begin position="845"/>
        <end position="1283"/>
    </location>
</feature>
<dbReference type="InterPro" id="IPR027414">
    <property type="entry name" value="GH95_N_dom"/>
</dbReference>
<dbReference type="Proteomes" id="UP000188354">
    <property type="component" value="Chromosome LG04"/>
</dbReference>
<proteinExistence type="predicted"/>
<gene>
    <name evidence="4" type="ORF">TanjilG_24808</name>
</gene>
<dbReference type="FunFam" id="1.50.10.10:FF:000028">
    <property type="entry name" value="Alpha-L-fucosidase 2"/>
    <property type="match status" value="1"/>
</dbReference>
<reference evidence="4 5" key="1">
    <citation type="journal article" date="2017" name="Plant Biotechnol. J.">
        <title>A comprehensive draft genome sequence for lupin (Lupinus angustifolius), an emerging health food: insights into plant-microbe interactions and legume evolution.</title>
        <authorList>
            <person name="Hane J.K."/>
            <person name="Ming Y."/>
            <person name="Kamphuis L.G."/>
            <person name="Nelson M.N."/>
            <person name="Garg G."/>
            <person name="Atkins C.A."/>
            <person name="Bayer P.E."/>
            <person name="Bravo A."/>
            <person name="Bringans S."/>
            <person name="Cannon S."/>
            <person name="Edwards D."/>
            <person name="Foley R."/>
            <person name="Gao L.L."/>
            <person name="Harrison M.J."/>
            <person name="Huang W."/>
            <person name="Hurgobin B."/>
            <person name="Li S."/>
            <person name="Liu C.W."/>
            <person name="McGrath A."/>
            <person name="Morahan G."/>
            <person name="Murray J."/>
            <person name="Weller J."/>
            <person name="Jian J."/>
            <person name="Singh K.B."/>
        </authorList>
    </citation>
    <scope>NUCLEOTIDE SEQUENCE [LARGE SCALE GENOMIC DNA]</scope>
    <source>
        <strain evidence="5">cv. Tanjil</strain>
        <tissue evidence="4">Whole plant</tissue>
    </source>
</reference>
<dbReference type="InterPro" id="IPR049053">
    <property type="entry name" value="AFCA-like_C"/>
</dbReference>
<dbReference type="InterPro" id="IPR008928">
    <property type="entry name" value="6-hairpin_glycosidase_sf"/>
</dbReference>
<organism evidence="4 5">
    <name type="scientific">Lupinus angustifolius</name>
    <name type="common">Narrow-leaved blue lupine</name>
    <dbReference type="NCBI Taxonomy" id="3871"/>
    <lineage>
        <taxon>Eukaryota</taxon>
        <taxon>Viridiplantae</taxon>
        <taxon>Streptophyta</taxon>
        <taxon>Embryophyta</taxon>
        <taxon>Tracheophyta</taxon>
        <taxon>Spermatophyta</taxon>
        <taxon>Magnoliopsida</taxon>
        <taxon>eudicotyledons</taxon>
        <taxon>Gunneridae</taxon>
        <taxon>Pentapetalae</taxon>
        <taxon>rosids</taxon>
        <taxon>fabids</taxon>
        <taxon>Fabales</taxon>
        <taxon>Fabaceae</taxon>
        <taxon>Papilionoideae</taxon>
        <taxon>50 kb inversion clade</taxon>
        <taxon>genistoids sensu lato</taxon>
        <taxon>core genistoids</taxon>
        <taxon>Genisteae</taxon>
        <taxon>Lupinus</taxon>
    </lineage>
</organism>
<evidence type="ECO:0000313" key="4">
    <source>
        <dbReference type="EMBL" id="OIW12875.1"/>
    </source>
</evidence>
<dbReference type="SUPFAM" id="SSF48208">
    <property type="entry name" value="Six-hairpin glycosidases"/>
    <property type="match status" value="1"/>
</dbReference>
<dbReference type="EMBL" id="CM007364">
    <property type="protein sequence ID" value="OIW12875.1"/>
    <property type="molecule type" value="Genomic_DNA"/>
</dbReference>